<accession>A0A3R5QVX8</accession>
<dbReference type="OrthoDB" id="287363at2"/>
<dbReference type="InterPro" id="IPR002560">
    <property type="entry name" value="Transposase_DDE"/>
</dbReference>
<dbReference type="GO" id="GO:0003677">
    <property type="term" value="F:DNA binding"/>
    <property type="evidence" value="ECO:0007669"/>
    <property type="project" value="InterPro"/>
</dbReference>
<reference evidence="2 3" key="1">
    <citation type="submission" date="2018-01" db="EMBL/GenBank/DDBJ databases">
        <title>Genome Sequencing and Assembly of Anaerobacter polyendosporus strain CT4.</title>
        <authorList>
            <person name="Tachaapaikoon C."/>
            <person name="Sutheeworapong S."/>
            <person name="Jenjaroenpun P."/>
            <person name="Wongsurawat T."/>
            <person name="Nookeaw I."/>
            <person name="Cheawchanlertfa P."/>
            <person name="Kosugi A."/>
            <person name="Cheevadhanarak S."/>
            <person name="Ratanakhanokchai K."/>
        </authorList>
    </citation>
    <scope>NUCLEOTIDE SEQUENCE [LARGE SCALE GENOMIC DNA]</scope>
    <source>
        <strain evidence="2 3">CT4</strain>
    </source>
</reference>
<evidence type="ECO:0000313" key="3">
    <source>
        <dbReference type="Proteomes" id="UP000286268"/>
    </source>
</evidence>
<dbReference type="Proteomes" id="UP000286268">
    <property type="component" value="Chromosome"/>
</dbReference>
<evidence type="ECO:0000259" key="1">
    <source>
        <dbReference type="PROSITE" id="PS50531"/>
    </source>
</evidence>
<sequence length="424" mass="49370">MKKRSTYGTVMIDIETKHIVDILDSRELDNVVEWLKTYPNLEVISRDGAQTYATAIKKAHPKSIQISDRFHILKNLTDYCKKYLTKILSFNVKLEKQTSRNLKQETAYGNTRKLNRINQANILYDKGKSPKEIGLELKMDIRTVKKYLSLDKSELILKENDSPNLNHKENVTKKEKNLNQVRKLHKQGYGIREISRETGISRQTVRRYLDSNDCAVHGTFGISKKSPLSQFHSIIDDLLTKGYTFRIIEEHLRLNGYTGSASAIRMYSTRKRRLIKQVIDCNYLKYELIDRKYLIKLLYKPLDKVKAISIEQLEVICKEYPILSKIYLLVDSFKKILFSKKPTALDTWLEDAKKLNISEINSFIKGLTKDIAAVKNAIMYKYSNGLAEGSVNKIKVIKRIMYGRCTFETLRKKVLSYERLRTFN</sequence>
<organism evidence="2 3">
    <name type="scientific">Clostridium manihotivorum</name>
    <dbReference type="NCBI Taxonomy" id="2320868"/>
    <lineage>
        <taxon>Bacteria</taxon>
        <taxon>Bacillati</taxon>
        <taxon>Bacillota</taxon>
        <taxon>Clostridia</taxon>
        <taxon>Eubacteriales</taxon>
        <taxon>Clostridiaceae</taxon>
        <taxon>Clostridium</taxon>
    </lineage>
</organism>
<dbReference type="RefSeq" id="WP_128214227.1">
    <property type="nucleotide sequence ID" value="NZ_CP025746.1"/>
</dbReference>
<keyword evidence="3" id="KW-1185">Reference proteome</keyword>
<dbReference type="NCBIfam" id="NF033550">
    <property type="entry name" value="transpos_ISL3"/>
    <property type="match status" value="1"/>
</dbReference>
<feature type="domain" description="HTH IS21-type" evidence="1">
    <location>
        <begin position="176"/>
        <end position="239"/>
    </location>
</feature>
<dbReference type="Gene3D" id="1.10.10.60">
    <property type="entry name" value="Homeodomain-like"/>
    <property type="match status" value="1"/>
</dbReference>
<dbReference type="EMBL" id="CP025746">
    <property type="protein sequence ID" value="QAA33506.1"/>
    <property type="molecule type" value="Genomic_DNA"/>
</dbReference>
<dbReference type="PANTHER" id="PTHR33498:SF1">
    <property type="entry name" value="TRANSPOSASE FOR INSERTION SEQUENCE ELEMENT IS1557"/>
    <property type="match status" value="1"/>
</dbReference>
<proteinExistence type="predicted"/>
<dbReference type="InterPro" id="IPR009057">
    <property type="entry name" value="Homeodomain-like_sf"/>
</dbReference>
<dbReference type="InterPro" id="IPR047951">
    <property type="entry name" value="Transpos_ISL3"/>
</dbReference>
<dbReference type="SUPFAM" id="SSF46689">
    <property type="entry name" value="Homeodomain-like"/>
    <property type="match status" value="1"/>
</dbReference>
<gene>
    <name evidence="2" type="ORF">C1I91_18670</name>
</gene>
<protein>
    <submittedName>
        <fullName evidence="2">Transposase</fullName>
    </submittedName>
</protein>
<name>A0A3R5QVX8_9CLOT</name>
<dbReference type="PROSITE" id="PS50531">
    <property type="entry name" value="HTH_IS21"/>
    <property type="match status" value="1"/>
</dbReference>
<dbReference type="Pfam" id="PF02796">
    <property type="entry name" value="HTH_7"/>
    <property type="match status" value="1"/>
</dbReference>
<dbReference type="AlphaFoldDB" id="A0A3R5QVX8"/>
<dbReference type="KEGG" id="cmah:C1I91_18670"/>
<dbReference type="InterPro" id="IPR006120">
    <property type="entry name" value="Resolvase_HTH_dom"/>
</dbReference>
<dbReference type="InterPro" id="IPR017894">
    <property type="entry name" value="HTH_IS21_transposase_type"/>
</dbReference>
<dbReference type="GO" id="GO:0000150">
    <property type="term" value="F:DNA strand exchange activity"/>
    <property type="evidence" value="ECO:0007669"/>
    <property type="project" value="InterPro"/>
</dbReference>
<evidence type="ECO:0000313" key="2">
    <source>
        <dbReference type="EMBL" id="QAA33506.1"/>
    </source>
</evidence>
<dbReference type="PANTHER" id="PTHR33498">
    <property type="entry name" value="TRANSPOSASE FOR INSERTION SEQUENCE ELEMENT IS1557"/>
    <property type="match status" value="1"/>
</dbReference>
<dbReference type="Pfam" id="PF01610">
    <property type="entry name" value="DDE_Tnp_ISL3"/>
    <property type="match status" value="2"/>
</dbReference>